<evidence type="ECO:0000313" key="4">
    <source>
        <dbReference type="Proteomes" id="UP000567795"/>
    </source>
</evidence>
<protein>
    <submittedName>
        <fullName evidence="3">ABC-type transport system substrate-binding protein</fullName>
    </submittedName>
</protein>
<dbReference type="Proteomes" id="UP000567795">
    <property type="component" value="Unassembled WGS sequence"/>
</dbReference>
<dbReference type="Gene3D" id="3.90.76.10">
    <property type="entry name" value="Dipeptide-binding Protein, Domain 1"/>
    <property type="match status" value="1"/>
</dbReference>
<proteinExistence type="predicted"/>
<dbReference type="Gene3D" id="3.40.190.10">
    <property type="entry name" value="Periplasmic binding protein-like II"/>
    <property type="match status" value="1"/>
</dbReference>
<dbReference type="CDD" id="cd00995">
    <property type="entry name" value="PBP2_NikA_DppA_OppA_like"/>
    <property type="match status" value="1"/>
</dbReference>
<keyword evidence="1" id="KW-0732">Signal</keyword>
<dbReference type="GO" id="GO:0043190">
    <property type="term" value="C:ATP-binding cassette (ABC) transporter complex"/>
    <property type="evidence" value="ECO:0007669"/>
    <property type="project" value="InterPro"/>
</dbReference>
<dbReference type="EMBL" id="JACBZD010000002">
    <property type="protein sequence ID" value="NYI08071.1"/>
    <property type="molecule type" value="Genomic_DNA"/>
</dbReference>
<feature type="signal peptide" evidence="1">
    <location>
        <begin position="1"/>
        <end position="22"/>
    </location>
</feature>
<organism evidence="3 4">
    <name type="scientific">Allostreptomyces psammosilenae</name>
    <dbReference type="NCBI Taxonomy" id="1892865"/>
    <lineage>
        <taxon>Bacteria</taxon>
        <taxon>Bacillati</taxon>
        <taxon>Actinomycetota</taxon>
        <taxon>Actinomycetes</taxon>
        <taxon>Kitasatosporales</taxon>
        <taxon>Streptomycetaceae</taxon>
        <taxon>Allostreptomyces</taxon>
    </lineage>
</organism>
<dbReference type="Gene3D" id="3.10.105.10">
    <property type="entry name" value="Dipeptide-binding Protein, Domain 3"/>
    <property type="match status" value="1"/>
</dbReference>
<dbReference type="GO" id="GO:1904680">
    <property type="term" value="F:peptide transmembrane transporter activity"/>
    <property type="evidence" value="ECO:0007669"/>
    <property type="project" value="TreeGrafter"/>
</dbReference>
<dbReference type="PANTHER" id="PTHR30290">
    <property type="entry name" value="PERIPLASMIC BINDING COMPONENT OF ABC TRANSPORTER"/>
    <property type="match status" value="1"/>
</dbReference>
<keyword evidence="4" id="KW-1185">Reference proteome</keyword>
<evidence type="ECO:0000256" key="1">
    <source>
        <dbReference type="SAM" id="SignalP"/>
    </source>
</evidence>
<dbReference type="PANTHER" id="PTHR30290:SF83">
    <property type="entry name" value="ABC TRANSPORTER SUBSTRATE-BINDING PROTEIN"/>
    <property type="match status" value="1"/>
</dbReference>
<dbReference type="PIRSF" id="PIRSF002741">
    <property type="entry name" value="MppA"/>
    <property type="match status" value="1"/>
</dbReference>
<dbReference type="GO" id="GO:0015833">
    <property type="term" value="P:peptide transport"/>
    <property type="evidence" value="ECO:0007669"/>
    <property type="project" value="TreeGrafter"/>
</dbReference>
<dbReference type="InterPro" id="IPR030678">
    <property type="entry name" value="Peptide/Ni-bd"/>
</dbReference>
<dbReference type="AlphaFoldDB" id="A0A853ABV7"/>
<feature type="chain" id="PRO_5039233023" evidence="1">
    <location>
        <begin position="23"/>
        <end position="539"/>
    </location>
</feature>
<dbReference type="InterPro" id="IPR000914">
    <property type="entry name" value="SBP_5_dom"/>
</dbReference>
<comment type="caution">
    <text evidence="3">The sequence shown here is derived from an EMBL/GenBank/DDBJ whole genome shotgun (WGS) entry which is preliminary data.</text>
</comment>
<evidence type="ECO:0000259" key="2">
    <source>
        <dbReference type="Pfam" id="PF00496"/>
    </source>
</evidence>
<dbReference type="GO" id="GO:0042597">
    <property type="term" value="C:periplasmic space"/>
    <property type="evidence" value="ECO:0007669"/>
    <property type="project" value="UniProtKB-ARBA"/>
</dbReference>
<sequence length="539" mass="59303">MRGAKRAKWVVGAVAVALAATACGGGSGDGGGGEEPVSIGISEPKHLIPSTTTETEGSQVLSALFTPLVEFDENNEPFEVAAESIEPNEDNTVWTVKLKPGMKFHDGTDVTSDSYINAWNYGAYGPNAHDGNYFFNFIQGYDALNPADPDGEGEQTAPEPTTDKLSGLVRVDDTTFEIHLNAPFSGFKSVLGYTAFYPLPDAAFEDIEAYEQAPIGNGPFKMVGEWQHDQLIQVEAFEDYTYTDKPLVDKIDFKIYQSEDTQYNDLIAGELDVVKKIPTTQLAAAESELGDRLQMFEASAYQMLAFPTYQEEYSNVEVRRAISMAIDRDAISETIFQGSEVPARSFVSPVVAGYRENTCGEWCEFDPERAREMYEAAGGPDTINIGYNADGGHKEWVDATCNQLNTNLGVQCNGTPVAKFAELLTQVEEKSFSGMFRMGWVMDYPSMENYLGPLYSTNGSSNYYGYSNPEFDQLVEEGRQAPTEEEAIAKWQQAEDILAQDLPAIPLRTVTNPTGFSENVTGVHLDLFDRVDVLTIDRA</sequence>
<dbReference type="InterPro" id="IPR039424">
    <property type="entry name" value="SBP_5"/>
</dbReference>
<dbReference type="Pfam" id="PF00496">
    <property type="entry name" value="SBP_bac_5"/>
    <property type="match status" value="1"/>
</dbReference>
<evidence type="ECO:0000313" key="3">
    <source>
        <dbReference type="EMBL" id="NYI08071.1"/>
    </source>
</evidence>
<dbReference type="RefSeq" id="WP_179816960.1">
    <property type="nucleotide sequence ID" value="NZ_JACBZD010000002.1"/>
</dbReference>
<dbReference type="PROSITE" id="PS51257">
    <property type="entry name" value="PROKAR_LIPOPROTEIN"/>
    <property type="match status" value="1"/>
</dbReference>
<feature type="domain" description="Solute-binding protein family 5" evidence="2">
    <location>
        <begin position="81"/>
        <end position="461"/>
    </location>
</feature>
<accession>A0A853ABV7</accession>
<dbReference type="SUPFAM" id="SSF53850">
    <property type="entry name" value="Periplasmic binding protein-like II"/>
    <property type="match status" value="1"/>
</dbReference>
<gene>
    <name evidence="3" type="ORF">FHU37_005100</name>
</gene>
<name>A0A853ABV7_9ACTN</name>
<reference evidence="3 4" key="1">
    <citation type="submission" date="2020-07" db="EMBL/GenBank/DDBJ databases">
        <title>Sequencing the genomes of 1000 actinobacteria strains.</title>
        <authorList>
            <person name="Klenk H.-P."/>
        </authorList>
    </citation>
    <scope>NUCLEOTIDE SEQUENCE [LARGE SCALE GENOMIC DNA]</scope>
    <source>
        <strain evidence="3 4">DSM 42178</strain>
    </source>
</reference>